<dbReference type="Proteomes" id="UP000694865">
    <property type="component" value="Unplaced"/>
</dbReference>
<dbReference type="GeneID" id="102808822"/>
<feature type="compositionally biased region" description="Basic residues" evidence="3">
    <location>
        <begin position="153"/>
        <end position="162"/>
    </location>
</feature>
<dbReference type="RefSeq" id="XP_006823746.1">
    <property type="nucleotide sequence ID" value="XM_006823683.1"/>
</dbReference>
<dbReference type="PANTHER" id="PTHR13479">
    <property type="entry name" value="30S RIBOSOMAL PROTEIN S18"/>
    <property type="match status" value="1"/>
</dbReference>
<dbReference type="Pfam" id="PF01084">
    <property type="entry name" value="Ribosomal_S18"/>
    <property type="match status" value="1"/>
</dbReference>
<reference evidence="5" key="1">
    <citation type="submission" date="2025-08" db="UniProtKB">
        <authorList>
            <consortium name="RefSeq"/>
        </authorList>
    </citation>
    <scope>IDENTIFICATION</scope>
    <source>
        <tissue evidence="5">Testes</tissue>
    </source>
</reference>
<accession>A0ABM0MUQ5</accession>
<evidence type="ECO:0000313" key="5">
    <source>
        <dbReference type="RefSeq" id="XP_006823746.1"/>
    </source>
</evidence>
<proteinExistence type="predicted"/>
<dbReference type="InterPro" id="IPR001648">
    <property type="entry name" value="Ribosomal_bS18"/>
</dbReference>
<feature type="region of interest" description="Disordered" evidence="3">
    <location>
        <begin position="140"/>
        <end position="162"/>
    </location>
</feature>
<feature type="compositionally biased region" description="Basic and acidic residues" evidence="3">
    <location>
        <begin position="141"/>
        <end position="152"/>
    </location>
</feature>
<dbReference type="Gene3D" id="4.10.640.10">
    <property type="entry name" value="Ribosomal protein S18"/>
    <property type="match status" value="1"/>
</dbReference>
<evidence type="ECO:0000256" key="1">
    <source>
        <dbReference type="ARBA" id="ARBA00022980"/>
    </source>
</evidence>
<dbReference type="InterPro" id="IPR036870">
    <property type="entry name" value="Ribosomal_bS18_sf"/>
</dbReference>
<evidence type="ECO:0000313" key="4">
    <source>
        <dbReference type="Proteomes" id="UP000694865"/>
    </source>
</evidence>
<keyword evidence="1" id="KW-0689">Ribosomal protein</keyword>
<dbReference type="PANTHER" id="PTHR13479:SF66">
    <property type="entry name" value="LARGE RIBOSOMAL SUBUNIT PROTEIN ML66"/>
    <property type="match status" value="1"/>
</dbReference>
<sequence>MAASIRSISNAVFRFSAISRPSVFCIVSRKSPIPPRLPSNSQVARFVSYRTIKETTAGNVTTVEGVYVEDKSNVLPDENPHASCPLCKLNRMITYRDVLIIQQFLRPDGGKLPSRITGLCRMQQRHLEKVAQQTLRAGLLPDHRPRRPEGHIPRRKPKFNRF</sequence>
<gene>
    <name evidence="5" type="primary">LOC102808822</name>
</gene>
<dbReference type="SUPFAM" id="SSF46911">
    <property type="entry name" value="Ribosomal protein S18"/>
    <property type="match status" value="1"/>
</dbReference>
<keyword evidence="2" id="KW-0687">Ribonucleoprotein</keyword>
<name>A0ABM0MUQ5_SACKO</name>
<evidence type="ECO:0000256" key="2">
    <source>
        <dbReference type="ARBA" id="ARBA00023274"/>
    </source>
</evidence>
<evidence type="ECO:0000256" key="3">
    <source>
        <dbReference type="SAM" id="MobiDB-lite"/>
    </source>
</evidence>
<keyword evidence="4" id="KW-1185">Reference proteome</keyword>
<organism evidence="4 5">
    <name type="scientific">Saccoglossus kowalevskii</name>
    <name type="common">Acorn worm</name>
    <dbReference type="NCBI Taxonomy" id="10224"/>
    <lineage>
        <taxon>Eukaryota</taxon>
        <taxon>Metazoa</taxon>
        <taxon>Hemichordata</taxon>
        <taxon>Enteropneusta</taxon>
        <taxon>Harrimaniidae</taxon>
        <taxon>Saccoglossus</taxon>
    </lineage>
</organism>
<protein>
    <submittedName>
        <fullName evidence="5">28S ribosomal protein S18a, mitochondrial-like</fullName>
    </submittedName>
</protein>